<dbReference type="STRING" id="946677.SAMN05444484_102390"/>
<protein>
    <recommendedName>
        <fullName evidence="4">WG containing repeat-containing protein</fullName>
    </recommendedName>
</protein>
<evidence type="ECO:0008006" key="4">
    <source>
        <dbReference type="Google" id="ProtNLM"/>
    </source>
</evidence>
<name>A0A1M7D2I7_9FLAO</name>
<dbReference type="EMBL" id="FRBT01000002">
    <property type="protein sequence ID" value="SHL73409.1"/>
    <property type="molecule type" value="Genomic_DNA"/>
</dbReference>
<sequence>MKIFFFLLMLFLSCSVFAQPIIKVDSVDIIEAKDYGIRFAKKQGEKYKQIEVDLHNYKSYEGSLPEKFSAEVDYTYNYKDSADFFYSAKNRLIPVNQIKQMSEPEFQSYLTSNEWIIKEKNEGSNKQQRFIKLKEFSGNILMLQHYFLEDNSIKAFEVQYHYQKRYEKKMYRVKRADFFNYCIVDLGHNRRIVLLLSESSVGGCLIPLSDSNNIYCSIPGITVSSVAEKKVDDSWKHSARELHETISSFEPRSFYFPAKLGNKKYGLINLFYDTLLPFEYDSIKIENDFIIANKEHETIVYNMILEKLNISNIKTYHITDRIIHVISKNKYKQYDVKGEKPYPFKVTRSVCGSTNAMGGYGESYTLKTDSAGYNFIDVKLWSYYGQRVEMKKVYFANTMSGYRLYSLSGTKNIQDNHKYKYKGWLFAFNKDNKFGIVKYNFAKVASFNPNMVTLIEEKKEDVDDKYYANEDDRPIKKIKLDGEFRYQNQYDTLTEILPVVYHTKTNIEKISLPVRIYKDGLVGLYPINSDVQYTYLGKLKGGYFLRFVLPDGKKGWLNIDGKEYLDSK</sequence>
<accession>A0A1M7D2I7</accession>
<reference evidence="3" key="1">
    <citation type="submission" date="2016-11" db="EMBL/GenBank/DDBJ databases">
        <authorList>
            <person name="Varghese N."/>
            <person name="Submissions S."/>
        </authorList>
    </citation>
    <scope>NUCLEOTIDE SEQUENCE [LARGE SCALE GENOMIC DNA]</scope>
    <source>
        <strain evidence="3">DSM 24724</strain>
    </source>
</reference>
<dbReference type="Proteomes" id="UP000184028">
    <property type="component" value="Unassembled WGS sequence"/>
</dbReference>
<keyword evidence="3" id="KW-1185">Reference proteome</keyword>
<evidence type="ECO:0000313" key="2">
    <source>
        <dbReference type="EMBL" id="SHL73409.1"/>
    </source>
</evidence>
<dbReference type="OrthoDB" id="1248222at2"/>
<dbReference type="AlphaFoldDB" id="A0A1M7D2I7"/>
<dbReference type="RefSeq" id="WP_068841860.1">
    <property type="nucleotide sequence ID" value="NZ_FRBT01000002.1"/>
</dbReference>
<feature type="chain" id="PRO_5009924842" description="WG containing repeat-containing protein" evidence="1">
    <location>
        <begin position="19"/>
        <end position="568"/>
    </location>
</feature>
<keyword evidence="1" id="KW-0732">Signal</keyword>
<evidence type="ECO:0000256" key="1">
    <source>
        <dbReference type="SAM" id="SignalP"/>
    </source>
</evidence>
<gene>
    <name evidence="2" type="ORF">SAMN05444484_102390</name>
</gene>
<feature type="signal peptide" evidence="1">
    <location>
        <begin position="1"/>
        <end position="18"/>
    </location>
</feature>
<evidence type="ECO:0000313" key="3">
    <source>
        <dbReference type="Proteomes" id="UP000184028"/>
    </source>
</evidence>
<proteinExistence type="predicted"/>
<organism evidence="2 3">
    <name type="scientific">Flavobacterium chilense</name>
    <dbReference type="NCBI Taxonomy" id="946677"/>
    <lineage>
        <taxon>Bacteria</taxon>
        <taxon>Pseudomonadati</taxon>
        <taxon>Bacteroidota</taxon>
        <taxon>Flavobacteriia</taxon>
        <taxon>Flavobacteriales</taxon>
        <taxon>Flavobacteriaceae</taxon>
        <taxon>Flavobacterium</taxon>
    </lineage>
</organism>